<evidence type="ECO:0008006" key="4">
    <source>
        <dbReference type="Google" id="ProtNLM"/>
    </source>
</evidence>
<keyword evidence="3" id="KW-1185">Reference proteome</keyword>
<dbReference type="Proteomes" id="UP000477386">
    <property type="component" value="Unassembled WGS sequence"/>
</dbReference>
<feature type="transmembrane region" description="Helical" evidence="1">
    <location>
        <begin position="204"/>
        <end position="222"/>
    </location>
</feature>
<feature type="transmembrane region" description="Helical" evidence="1">
    <location>
        <begin position="84"/>
        <end position="106"/>
    </location>
</feature>
<dbReference type="EMBL" id="JAAGNZ010000001">
    <property type="protein sequence ID" value="NEU68060.1"/>
    <property type="molecule type" value="Genomic_DNA"/>
</dbReference>
<keyword evidence="1" id="KW-1133">Transmembrane helix</keyword>
<accession>A0A6M0IIG5</accession>
<reference evidence="2 3" key="1">
    <citation type="submission" date="2020-02" db="EMBL/GenBank/DDBJ databases">
        <title>Draft genome sequence of two Spirosoma agri KCTC 52727 and Spirosoma terrae KCTC 52035.</title>
        <authorList>
            <person name="Rojas J."/>
            <person name="Ambika Manirajan B."/>
            <person name="Ratering S."/>
            <person name="Suarez C."/>
            <person name="Schnell S."/>
        </authorList>
    </citation>
    <scope>NUCLEOTIDE SEQUENCE [LARGE SCALE GENOMIC DNA]</scope>
    <source>
        <strain evidence="2 3">KCTC 52727</strain>
    </source>
</reference>
<feature type="transmembrane region" description="Helical" evidence="1">
    <location>
        <begin position="174"/>
        <end position="192"/>
    </location>
</feature>
<gene>
    <name evidence="2" type="ORF">GK091_14300</name>
</gene>
<evidence type="ECO:0000256" key="1">
    <source>
        <dbReference type="SAM" id="Phobius"/>
    </source>
</evidence>
<feature type="transmembrane region" description="Helical" evidence="1">
    <location>
        <begin position="112"/>
        <end position="129"/>
    </location>
</feature>
<feature type="transmembrane region" description="Helical" evidence="1">
    <location>
        <begin position="228"/>
        <end position="246"/>
    </location>
</feature>
<sequence length="250" mass="27263">MNLLLIKLTLIPAVIALVTLAIRKWGNKIGGLIGSMPWTAGPILLFFILEQGKPFGIRSIQGTMTGILALIVFCFSYSSFSRKFAWLPTLLLAYTLYAVTALLFNYLQLSLLVSYGLVLSFVLLVLRFFPAPTERVTTTRRLPFDIPIRMAVATLFVLVITGLASVLGPNWSGILTPFPIMTSVLAIFSHTLQGSNAAITTLRGLVIGLLGFTTFLFLQAFLLPTFSVALSFAIAFGVNAAINLIASRIW</sequence>
<name>A0A6M0IIG5_9BACT</name>
<feature type="transmembrane region" description="Helical" evidence="1">
    <location>
        <begin position="6"/>
        <end position="22"/>
    </location>
</feature>
<dbReference type="RefSeq" id="WP_164039332.1">
    <property type="nucleotide sequence ID" value="NZ_JAAGNZ010000001.1"/>
</dbReference>
<keyword evidence="1" id="KW-0812">Transmembrane</keyword>
<protein>
    <recommendedName>
        <fullName evidence="4">DUF3147 family protein</fullName>
    </recommendedName>
</protein>
<evidence type="ECO:0000313" key="3">
    <source>
        <dbReference type="Proteomes" id="UP000477386"/>
    </source>
</evidence>
<dbReference type="AlphaFoldDB" id="A0A6M0IIG5"/>
<feature type="transmembrane region" description="Helical" evidence="1">
    <location>
        <begin position="150"/>
        <end position="168"/>
    </location>
</feature>
<evidence type="ECO:0000313" key="2">
    <source>
        <dbReference type="EMBL" id="NEU68060.1"/>
    </source>
</evidence>
<feature type="transmembrane region" description="Helical" evidence="1">
    <location>
        <begin position="55"/>
        <end position="77"/>
    </location>
</feature>
<keyword evidence="1" id="KW-0472">Membrane</keyword>
<feature type="transmembrane region" description="Helical" evidence="1">
    <location>
        <begin position="29"/>
        <end position="49"/>
    </location>
</feature>
<comment type="caution">
    <text evidence="2">The sequence shown here is derived from an EMBL/GenBank/DDBJ whole genome shotgun (WGS) entry which is preliminary data.</text>
</comment>
<organism evidence="2 3">
    <name type="scientific">Spirosoma agri</name>
    <dbReference type="NCBI Taxonomy" id="1987381"/>
    <lineage>
        <taxon>Bacteria</taxon>
        <taxon>Pseudomonadati</taxon>
        <taxon>Bacteroidota</taxon>
        <taxon>Cytophagia</taxon>
        <taxon>Cytophagales</taxon>
        <taxon>Cytophagaceae</taxon>
        <taxon>Spirosoma</taxon>
    </lineage>
</organism>
<proteinExistence type="predicted"/>